<comment type="subcellular location">
    <subcellularLocation>
        <location evidence="1">Membrane</location>
        <topology evidence="1">Multi-pass membrane protein</topology>
    </subcellularLocation>
</comment>
<feature type="transmembrane region" description="Helical" evidence="7">
    <location>
        <begin position="403"/>
        <end position="423"/>
    </location>
</feature>
<keyword evidence="9" id="KW-1185">Reference proteome</keyword>
<evidence type="ECO:0000313" key="9">
    <source>
        <dbReference type="Proteomes" id="UP001610432"/>
    </source>
</evidence>
<evidence type="ECO:0000256" key="5">
    <source>
        <dbReference type="ARBA" id="ARBA00023136"/>
    </source>
</evidence>
<feature type="transmembrane region" description="Helical" evidence="7">
    <location>
        <begin position="371"/>
        <end position="391"/>
    </location>
</feature>
<protein>
    <submittedName>
        <fullName evidence="8">Major facilitator superfamily domain-containing protein</fullName>
    </submittedName>
</protein>
<keyword evidence="4 7" id="KW-1133">Transmembrane helix</keyword>
<feature type="transmembrane region" description="Helical" evidence="7">
    <location>
        <begin position="430"/>
        <end position="452"/>
    </location>
</feature>
<feature type="region of interest" description="Disordered" evidence="6">
    <location>
        <begin position="1"/>
        <end position="48"/>
    </location>
</feature>
<dbReference type="InterPro" id="IPR036259">
    <property type="entry name" value="MFS_trans_sf"/>
</dbReference>
<organism evidence="8 9">
    <name type="scientific">Aspergillus lucknowensis</name>
    <dbReference type="NCBI Taxonomy" id="176173"/>
    <lineage>
        <taxon>Eukaryota</taxon>
        <taxon>Fungi</taxon>
        <taxon>Dikarya</taxon>
        <taxon>Ascomycota</taxon>
        <taxon>Pezizomycotina</taxon>
        <taxon>Eurotiomycetes</taxon>
        <taxon>Eurotiomycetidae</taxon>
        <taxon>Eurotiales</taxon>
        <taxon>Aspergillaceae</taxon>
        <taxon>Aspergillus</taxon>
        <taxon>Aspergillus subgen. Nidulantes</taxon>
    </lineage>
</organism>
<dbReference type="Proteomes" id="UP001610432">
    <property type="component" value="Unassembled WGS sequence"/>
</dbReference>
<evidence type="ECO:0000256" key="7">
    <source>
        <dbReference type="SAM" id="Phobius"/>
    </source>
</evidence>
<reference evidence="8 9" key="1">
    <citation type="submission" date="2024-07" db="EMBL/GenBank/DDBJ databases">
        <title>Section-level genome sequencing and comparative genomics of Aspergillus sections Usti and Cavernicolus.</title>
        <authorList>
            <consortium name="Lawrence Berkeley National Laboratory"/>
            <person name="Nybo J.L."/>
            <person name="Vesth T.C."/>
            <person name="Theobald S."/>
            <person name="Frisvad J.C."/>
            <person name="Larsen T.O."/>
            <person name="Kjaerboelling I."/>
            <person name="Rothschild-Mancinelli K."/>
            <person name="Lyhne E.K."/>
            <person name="Kogle M.E."/>
            <person name="Barry K."/>
            <person name="Clum A."/>
            <person name="Na H."/>
            <person name="Ledsgaard L."/>
            <person name="Lin J."/>
            <person name="Lipzen A."/>
            <person name="Kuo A."/>
            <person name="Riley R."/>
            <person name="Mondo S."/>
            <person name="Labutti K."/>
            <person name="Haridas S."/>
            <person name="Pangalinan J."/>
            <person name="Salamov A.A."/>
            <person name="Simmons B.A."/>
            <person name="Magnuson J.K."/>
            <person name="Chen J."/>
            <person name="Drula E."/>
            <person name="Henrissat B."/>
            <person name="Wiebenga A."/>
            <person name="Lubbers R.J."/>
            <person name="Gomes A.C."/>
            <person name="Macurrencykelacurrency M.R."/>
            <person name="Stajich J."/>
            <person name="Grigoriev I.V."/>
            <person name="Mortensen U.H."/>
            <person name="De Vries R.P."/>
            <person name="Baker S.E."/>
            <person name="Andersen M.R."/>
        </authorList>
    </citation>
    <scope>NUCLEOTIDE SEQUENCE [LARGE SCALE GENOMIC DNA]</scope>
    <source>
        <strain evidence="8 9">CBS 449.75</strain>
    </source>
</reference>
<dbReference type="SUPFAM" id="SSF103473">
    <property type="entry name" value="MFS general substrate transporter"/>
    <property type="match status" value="1"/>
</dbReference>
<dbReference type="EMBL" id="JBFXLQ010000004">
    <property type="protein sequence ID" value="KAL2871152.1"/>
    <property type="molecule type" value="Genomic_DNA"/>
</dbReference>
<dbReference type="PANTHER" id="PTHR43791:SF29">
    <property type="entry name" value="MAJOR FACILITATOR SUPERFAMILY (MFS) PROFILE DOMAIN-CONTAINING PROTEIN"/>
    <property type="match status" value="1"/>
</dbReference>
<keyword evidence="2" id="KW-0813">Transport</keyword>
<evidence type="ECO:0000256" key="2">
    <source>
        <dbReference type="ARBA" id="ARBA00022448"/>
    </source>
</evidence>
<feature type="transmembrane region" description="Helical" evidence="7">
    <location>
        <begin position="195"/>
        <end position="215"/>
    </location>
</feature>
<feature type="compositionally biased region" description="Basic and acidic residues" evidence="6">
    <location>
        <begin position="1"/>
        <end position="16"/>
    </location>
</feature>
<feature type="transmembrane region" description="Helical" evidence="7">
    <location>
        <begin position="259"/>
        <end position="277"/>
    </location>
</feature>
<feature type="compositionally biased region" description="Polar residues" evidence="6">
    <location>
        <begin position="17"/>
        <end position="28"/>
    </location>
</feature>
<evidence type="ECO:0000313" key="8">
    <source>
        <dbReference type="EMBL" id="KAL2871152.1"/>
    </source>
</evidence>
<evidence type="ECO:0000256" key="6">
    <source>
        <dbReference type="SAM" id="MobiDB-lite"/>
    </source>
</evidence>
<feature type="compositionally biased region" description="Basic and acidic residues" evidence="6">
    <location>
        <begin position="29"/>
        <end position="44"/>
    </location>
</feature>
<proteinExistence type="predicted"/>
<gene>
    <name evidence="8" type="ORF">BJX67DRAFT_369973</name>
</gene>
<dbReference type="RefSeq" id="XP_070890131.1">
    <property type="nucleotide sequence ID" value="XM_071030848.1"/>
</dbReference>
<name>A0ABR4M3K3_9EURO</name>
<evidence type="ECO:0000256" key="3">
    <source>
        <dbReference type="ARBA" id="ARBA00022692"/>
    </source>
</evidence>
<keyword evidence="3 7" id="KW-0812">Transmembrane</keyword>
<feature type="transmembrane region" description="Helical" evidence="7">
    <location>
        <begin position="227"/>
        <end position="247"/>
    </location>
</feature>
<accession>A0ABR4M3K3</accession>
<dbReference type="InterPro" id="IPR011701">
    <property type="entry name" value="MFS"/>
</dbReference>
<evidence type="ECO:0000256" key="4">
    <source>
        <dbReference type="ARBA" id="ARBA00022989"/>
    </source>
</evidence>
<keyword evidence="5 7" id="KW-0472">Membrane</keyword>
<comment type="caution">
    <text evidence="8">The sequence shown here is derived from an EMBL/GenBank/DDBJ whole genome shotgun (WGS) entry which is preliminary data.</text>
</comment>
<dbReference type="Pfam" id="PF07690">
    <property type="entry name" value="MFS_1"/>
    <property type="match status" value="1"/>
</dbReference>
<evidence type="ECO:0000256" key="1">
    <source>
        <dbReference type="ARBA" id="ARBA00004141"/>
    </source>
</evidence>
<feature type="transmembrane region" description="Helical" evidence="7">
    <location>
        <begin position="497"/>
        <end position="518"/>
    </location>
</feature>
<dbReference type="GeneID" id="98145920"/>
<sequence length="558" mass="64026">MDADKEVTQRLLDGRESSSYTDLPSYNRVSKDGSHLETLDRGEDVPEQLNPFLDPEVAERYARIYDNAEYECRHAFDPTLTWAREEERAVLRKIDWHVCLWACVMFFGLQVDRGNLIQAVSDNMLDDLGLSTNDYNTGNMIFYISFLMSELPSQLVSKALGPDRWIPIQISLWSLVATSQSALQGRRSFFLTRSLLGILEGGFIPDIVLWLSYFYTSRELPTRLSLFWTTLSVTEIFGSFVAFGVLHMRGVLGWGGWRWLFLIEGLLTLVIGLASFFKMPASAVETKTWFRPKGWFSDREVGIVVNRVLRDDPSKGDMHNRQAITLSRLWSALRDYDLWPLYLLGLLVYTPIVPIRTYITLTLKGVGFNTFVTNLLIIPYNITHILMLNGLTHLSERLNERSLVAMLQSLWVFPCLLTLRLWSEAMVDAWGTYAIMTVLLSYPYCHAILVGWTSKNSNNVGTRTVSAAVYNMSVQMGNIIGNNVFRADDAPLYKRGYSVLLGLNVLGVALFLGTKVYYIRRNRYRERVWARMSEEQREDYMKNSPDTGSKRLDFRFAH</sequence>
<feature type="transmembrane region" description="Helical" evidence="7">
    <location>
        <begin position="339"/>
        <end position="359"/>
    </location>
</feature>
<dbReference type="Gene3D" id="1.20.1250.20">
    <property type="entry name" value="MFS general substrate transporter like domains"/>
    <property type="match status" value="1"/>
</dbReference>
<dbReference type="PANTHER" id="PTHR43791">
    <property type="entry name" value="PERMEASE-RELATED"/>
    <property type="match status" value="1"/>
</dbReference>